<gene>
    <name evidence="1" type="ORF">METZ01_LOCUS266931</name>
</gene>
<name>A0A382JSW8_9ZZZZ</name>
<dbReference type="AlphaFoldDB" id="A0A382JSW8"/>
<dbReference type="EMBL" id="UINC01075667">
    <property type="protein sequence ID" value="SVC14077.1"/>
    <property type="molecule type" value="Genomic_DNA"/>
</dbReference>
<dbReference type="PRINTS" id="PR00469">
    <property type="entry name" value="PNDRDTASEII"/>
</dbReference>
<dbReference type="SUPFAM" id="SSF51905">
    <property type="entry name" value="FAD/NAD(P)-binding domain"/>
    <property type="match status" value="1"/>
</dbReference>
<dbReference type="Pfam" id="PF13450">
    <property type="entry name" value="NAD_binding_8"/>
    <property type="match status" value="1"/>
</dbReference>
<protein>
    <recommendedName>
        <fullName evidence="2">FAD/NAD(P)-binding domain-containing protein</fullName>
    </recommendedName>
</protein>
<dbReference type="InterPro" id="IPR036188">
    <property type="entry name" value="FAD/NAD-bd_sf"/>
</dbReference>
<evidence type="ECO:0000313" key="1">
    <source>
        <dbReference type="EMBL" id="SVC14077.1"/>
    </source>
</evidence>
<proteinExistence type="predicted"/>
<organism evidence="1">
    <name type="scientific">marine metagenome</name>
    <dbReference type="NCBI Taxonomy" id="408172"/>
    <lineage>
        <taxon>unclassified sequences</taxon>
        <taxon>metagenomes</taxon>
        <taxon>ecological metagenomes</taxon>
    </lineage>
</organism>
<feature type="non-terminal residue" evidence="1">
    <location>
        <position position="65"/>
    </location>
</feature>
<accession>A0A382JSW8</accession>
<reference evidence="1" key="1">
    <citation type="submission" date="2018-05" db="EMBL/GenBank/DDBJ databases">
        <authorList>
            <person name="Lanie J.A."/>
            <person name="Ng W.-L."/>
            <person name="Kazmierczak K.M."/>
            <person name="Andrzejewski T.M."/>
            <person name="Davidsen T.M."/>
            <person name="Wayne K.J."/>
            <person name="Tettelin H."/>
            <person name="Glass J.I."/>
            <person name="Rusch D."/>
            <person name="Podicherti R."/>
            <person name="Tsui H.-C.T."/>
            <person name="Winkler M.E."/>
        </authorList>
    </citation>
    <scope>NUCLEOTIDE SEQUENCE</scope>
</reference>
<dbReference type="Gene3D" id="3.50.50.60">
    <property type="entry name" value="FAD/NAD(P)-binding domain"/>
    <property type="match status" value="1"/>
</dbReference>
<evidence type="ECO:0008006" key="2">
    <source>
        <dbReference type="Google" id="ProtNLM"/>
    </source>
</evidence>
<sequence length="65" mass="6817">MQEEFEIVIVGAGPAGLSAGIYVARQNVSCLIISKDLGGQMNLIPRLENYPGAIMSSGPILAKTL</sequence>